<dbReference type="PANTHER" id="PTHR30408:SF13">
    <property type="entry name" value="TYPE I RESTRICTION ENZYME HINDI SPECIFICITY SUBUNIT"/>
    <property type="match status" value="1"/>
</dbReference>
<dbReference type="GO" id="GO:0009307">
    <property type="term" value="P:DNA restriction-modification system"/>
    <property type="evidence" value="ECO:0007669"/>
    <property type="project" value="UniProtKB-KW"/>
</dbReference>
<dbReference type="InterPro" id="IPR052021">
    <property type="entry name" value="Type-I_RS_S_subunit"/>
</dbReference>
<dbReference type="SUPFAM" id="SSF116734">
    <property type="entry name" value="DNA methylase specificity domain"/>
    <property type="match status" value="2"/>
</dbReference>
<organism evidence="5 6">
    <name type="scientific">Francisella uliginis</name>
    <dbReference type="NCBI Taxonomy" id="573570"/>
    <lineage>
        <taxon>Bacteria</taxon>
        <taxon>Pseudomonadati</taxon>
        <taxon>Pseudomonadota</taxon>
        <taxon>Gammaproteobacteria</taxon>
        <taxon>Thiotrichales</taxon>
        <taxon>Francisellaceae</taxon>
        <taxon>Francisella</taxon>
    </lineage>
</organism>
<proteinExistence type="inferred from homology"/>
<dbReference type="OrthoDB" id="9798929at2"/>
<dbReference type="KEGG" id="frx:F7310_04510"/>
<accession>A0A1L4BS55</accession>
<feature type="domain" description="Type I restriction modification DNA specificity" evidence="4">
    <location>
        <begin position="227"/>
        <end position="388"/>
    </location>
</feature>
<evidence type="ECO:0000256" key="2">
    <source>
        <dbReference type="ARBA" id="ARBA00022747"/>
    </source>
</evidence>
<evidence type="ECO:0000259" key="4">
    <source>
        <dbReference type="Pfam" id="PF01420"/>
    </source>
</evidence>
<sequence>MRSNYKKLGNYIQQVKKRNADNFLTVENLRGININKEFMPSVANVTGTDLSKYKVVEKNQFAYNPMHVGRDGVLPISMLELEQKVIVSPAYVIFEVVDKQILLPEYLMMWFRRSEFDRNAWFTTDSSVRGGFNWDDFCELELPIPSIEKQREIVAEYYAITNRIKLNEQLNQKLEETAQAIYKEWFVDFNFPHNFSHSELDSESDIRPYKSGGGEMVWCEELEKEIPKGWGVSKLSDFAEIKAGGDKPKIVKKYMSSKYSIPIFGNSTVDEGLYGFTNAPKVTKKSITVSARGAIIGYTVLRLASFVPIVRLIVITPYSESFLCYLYLSISSLRFHSESSAQGQLTVPDISSFEILKPAVNIVTKFSCFIDKILSRVDLKKKEILELNRLKEILLSKMATVEG</sequence>
<dbReference type="Gene3D" id="3.90.220.20">
    <property type="entry name" value="DNA methylase specificity domains"/>
    <property type="match status" value="2"/>
</dbReference>
<keyword evidence="2" id="KW-0680">Restriction system</keyword>
<dbReference type="REBASE" id="174224">
    <property type="entry name" value="S.Fsp77310ORF4505P"/>
</dbReference>
<dbReference type="AlphaFoldDB" id="A0A1L4BS55"/>
<dbReference type="GO" id="GO:0003677">
    <property type="term" value="F:DNA binding"/>
    <property type="evidence" value="ECO:0007669"/>
    <property type="project" value="UniProtKB-KW"/>
</dbReference>
<dbReference type="RefSeq" id="WP_072712111.1">
    <property type="nucleotide sequence ID" value="NZ_CP016796.1"/>
</dbReference>
<gene>
    <name evidence="5" type="ORF">F7310_04510</name>
</gene>
<dbReference type="Pfam" id="PF01420">
    <property type="entry name" value="Methylase_S"/>
    <property type="match status" value="1"/>
</dbReference>
<evidence type="ECO:0000313" key="6">
    <source>
        <dbReference type="Proteomes" id="UP000184222"/>
    </source>
</evidence>
<dbReference type="STRING" id="573570.F7310_04510"/>
<comment type="similarity">
    <text evidence="1">Belongs to the type-I restriction system S methylase family.</text>
</comment>
<evidence type="ECO:0000256" key="3">
    <source>
        <dbReference type="ARBA" id="ARBA00023125"/>
    </source>
</evidence>
<keyword evidence="3" id="KW-0238">DNA-binding</keyword>
<evidence type="ECO:0000313" key="5">
    <source>
        <dbReference type="EMBL" id="API86665.1"/>
    </source>
</evidence>
<dbReference type="PANTHER" id="PTHR30408">
    <property type="entry name" value="TYPE-1 RESTRICTION ENZYME ECOKI SPECIFICITY PROTEIN"/>
    <property type="match status" value="1"/>
</dbReference>
<name>A0A1L4BS55_9GAMM</name>
<evidence type="ECO:0000256" key="1">
    <source>
        <dbReference type="ARBA" id="ARBA00010923"/>
    </source>
</evidence>
<dbReference type="Proteomes" id="UP000184222">
    <property type="component" value="Chromosome"/>
</dbReference>
<keyword evidence="6" id="KW-1185">Reference proteome</keyword>
<protein>
    <recommendedName>
        <fullName evidence="4">Type I restriction modification DNA specificity domain-containing protein</fullName>
    </recommendedName>
</protein>
<dbReference type="InterPro" id="IPR044946">
    <property type="entry name" value="Restrct_endonuc_typeI_TRD_sf"/>
</dbReference>
<reference evidence="5 6" key="1">
    <citation type="journal article" date="2016" name="Appl. Environ. Microbiol.">
        <title>Whole genome relationships among Francisella bacteria of diverse origin define new species and provide specific regions for detection.</title>
        <authorList>
            <person name="Challacombe J.F."/>
            <person name="Petersen J.M."/>
            <person name="Gallegos-Graves V."/>
            <person name="Hodge D."/>
            <person name="Pillai S."/>
            <person name="Kuske C.R."/>
        </authorList>
    </citation>
    <scope>NUCLEOTIDE SEQUENCE [LARGE SCALE GENOMIC DNA]</scope>
    <source>
        <strain evidence="6">TX07-7310</strain>
    </source>
</reference>
<dbReference type="EMBL" id="CP016796">
    <property type="protein sequence ID" value="API86665.1"/>
    <property type="molecule type" value="Genomic_DNA"/>
</dbReference>
<dbReference type="InterPro" id="IPR000055">
    <property type="entry name" value="Restrct_endonuc_typeI_TRD"/>
</dbReference>